<keyword evidence="1" id="KW-0472">Membrane</keyword>
<accession>A0ABW0N9A5</accession>
<proteinExistence type="predicted"/>
<keyword evidence="1" id="KW-0812">Transmembrane</keyword>
<organism evidence="3 4">
    <name type="scientific">Caenimonas terrae</name>
    <dbReference type="NCBI Taxonomy" id="696074"/>
    <lineage>
        <taxon>Bacteria</taxon>
        <taxon>Pseudomonadati</taxon>
        <taxon>Pseudomonadota</taxon>
        <taxon>Betaproteobacteria</taxon>
        <taxon>Burkholderiales</taxon>
        <taxon>Comamonadaceae</taxon>
        <taxon>Caenimonas</taxon>
    </lineage>
</organism>
<evidence type="ECO:0000313" key="3">
    <source>
        <dbReference type="EMBL" id="MFC5496489.1"/>
    </source>
</evidence>
<dbReference type="Pfam" id="PF00892">
    <property type="entry name" value="EamA"/>
    <property type="match status" value="1"/>
</dbReference>
<feature type="transmembrane region" description="Helical" evidence="1">
    <location>
        <begin position="12"/>
        <end position="30"/>
    </location>
</feature>
<feature type="transmembrane region" description="Helical" evidence="1">
    <location>
        <begin position="185"/>
        <end position="211"/>
    </location>
</feature>
<dbReference type="EMBL" id="JBHSMF010000002">
    <property type="protein sequence ID" value="MFC5496489.1"/>
    <property type="molecule type" value="Genomic_DNA"/>
</dbReference>
<evidence type="ECO:0000313" key="4">
    <source>
        <dbReference type="Proteomes" id="UP001596037"/>
    </source>
</evidence>
<name>A0ABW0N9A5_9BURK</name>
<sequence>MASSPRGGPALWPVLALMLNALVWGISWWPFRVLQSHGVHPLWSTALIYLLSLLCLLALRPGALRAFASQPGLWLLVVASGLTNVGFNWAVTVGDVVRVVLLFYLMPAWTVLLAWPLLGEKPTAGALARLALALAGVFTVLQAGDGGWPLPREAADWLALLGGFSFSLTNIMLRRLQRAPAQARIAAMFGGGALMALAAGLAGMGAGIVAAPPAPSFAWTGVALVLGLAFLVGNVGLQYGAARLSAHTTALVMLSEVIFASASSVALGAADLAPRTWLGGALIVAAAAWSAWPERQAAVPAAAGAK</sequence>
<feature type="domain" description="EamA" evidence="2">
    <location>
        <begin position="12"/>
        <end position="141"/>
    </location>
</feature>
<dbReference type="InterPro" id="IPR037185">
    <property type="entry name" value="EmrE-like"/>
</dbReference>
<feature type="transmembrane region" description="Helical" evidence="1">
    <location>
        <begin position="276"/>
        <end position="292"/>
    </location>
</feature>
<dbReference type="RefSeq" id="WP_376848507.1">
    <property type="nucleotide sequence ID" value="NZ_JBHSMF010000002.1"/>
</dbReference>
<feature type="transmembrane region" description="Helical" evidence="1">
    <location>
        <begin position="96"/>
        <end position="118"/>
    </location>
</feature>
<dbReference type="PANTHER" id="PTHR22911">
    <property type="entry name" value="ACYL-MALONYL CONDENSING ENZYME-RELATED"/>
    <property type="match status" value="1"/>
</dbReference>
<evidence type="ECO:0000259" key="2">
    <source>
        <dbReference type="Pfam" id="PF00892"/>
    </source>
</evidence>
<evidence type="ECO:0000256" key="1">
    <source>
        <dbReference type="SAM" id="Phobius"/>
    </source>
</evidence>
<feature type="transmembrane region" description="Helical" evidence="1">
    <location>
        <begin position="42"/>
        <end position="59"/>
    </location>
</feature>
<dbReference type="SUPFAM" id="SSF103481">
    <property type="entry name" value="Multidrug resistance efflux transporter EmrE"/>
    <property type="match status" value="2"/>
</dbReference>
<feature type="transmembrane region" description="Helical" evidence="1">
    <location>
        <begin position="217"/>
        <end position="237"/>
    </location>
</feature>
<protein>
    <submittedName>
        <fullName evidence="3">DMT family transporter</fullName>
    </submittedName>
</protein>
<feature type="transmembrane region" description="Helical" evidence="1">
    <location>
        <begin position="154"/>
        <end position="173"/>
    </location>
</feature>
<reference evidence="4" key="1">
    <citation type="journal article" date="2019" name="Int. J. Syst. Evol. Microbiol.">
        <title>The Global Catalogue of Microorganisms (GCM) 10K type strain sequencing project: providing services to taxonomists for standard genome sequencing and annotation.</title>
        <authorList>
            <consortium name="The Broad Institute Genomics Platform"/>
            <consortium name="The Broad Institute Genome Sequencing Center for Infectious Disease"/>
            <person name="Wu L."/>
            <person name="Ma J."/>
        </authorList>
    </citation>
    <scope>NUCLEOTIDE SEQUENCE [LARGE SCALE GENOMIC DNA]</scope>
    <source>
        <strain evidence="4">CCUG 57401</strain>
    </source>
</reference>
<keyword evidence="1" id="KW-1133">Transmembrane helix</keyword>
<gene>
    <name evidence="3" type="ORF">ACFPOE_03005</name>
</gene>
<keyword evidence="4" id="KW-1185">Reference proteome</keyword>
<feature type="transmembrane region" description="Helical" evidence="1">
    <location>
        <begin position="71"/>
        <end position="90"/>
    </location>
</feature>
<dbReference type="InterPro" id="IPR000620">
    <property type="entry name" value="EamA_dom"/>
</dbReference>
<feature type="transmembrane region" description="Helical" evidence="1">
    <location>
        <begin position="249"/>
        <end position="270"/>
    </location>
</feature>
<dbReference type="Proteomes" id="UP001596037">
    <property type="component" value="Unassembled WGS sequence"/>
</dbReference>
<comment type="caution">
    <text evidence="3">The sequence shown here is derived from an EMBL/GenBank/DDBJ whole genome shotgun (WGS) entry which is preliminary data.</text>
</comment>
<feature type="transmembrane region" description="Helical" evidence="1">
    <location>
        <begin position="130"/>
        <end position="148"/>
    </location>
</feature>